<accession>A0ABT8KE01</accession>
<evidence type="ECO:0000256" key="3">
    <source>
        <dbReference type="ARBA" id="ARBA00022475"/>
    </source>
</evidence>
<proteinExistence type="predicted"/>
<feature type="transmembrane region" description="Helical" evidence="7">
    <location>
        <begin position="21"/>
        <end position="45"/>
    </location>
</feature>
<organism evidence="9 10">
    <name type="scientific">Leifsonia williamsii</name>
    <dbReference type="NCBI Taxonomy" id="3035919"/>
    <lineage>
        <taxon>Bacteria</taxon>
        <taxon>Bacillati</taxon>
        <taxon>Actinomycetota</taxon>
        <taxon>Actinomycetes</taxon>
        <taxon>Micrococcales</taxon>
        <taxon>Microbacteriaceae</taxon>
        <taxon>Leifsonia</taxon>
    </lineage>
</organism>
<comment type="caution">
    <text evidence="9">The sequence shown here is derived from an EMBL/GenBank/DDBJ whole genome shotgun (WGS) entry which is preliminary data.</text>
</comment>
<evidence type="ECO:0000256" key="1">
    <source>
        <dbReference type="ARBA" id="ARBA00004651"/>
    </source>
</evidence>
<sequence>MSSPARPVRRPRRGIGHAAGFWTVAAAFLTVMAFATLPTPLYALYQRRDGFPTWVITVIFAAFAVGVLGSLYLIGHLSDVEGRRRMVLLALLLELASAVVFIVWPEVPGLVVARVVSGIGVGALTASATAHLAELRAVTHPEEGSRFPAMVATVVSTGGLALGPLIGGVFAQLLPAPLLLPYLVFAILLAVAAVAVSRVPETVHRPEPRPRYRPQRVSVPPAARAGFTAAAVAAFAAFSVFGLYTSLAPSVLAGTLREPSHLVAGAVSFSVFAASTASQLLLVRVGDRAQLVVALVLVLVGLLALGAGVLLSSLAVFVASALLTGGGVGLLFRSAIAAAAALAEPHRRGEVLATIFLVGYLGLALPVLVVGAALLVWPLVPVLVVFAAAVAALTLVGGMRMLRIER</sequence>
<feature type="transmembrane region" description="Helical" evidence="7">
    <location>
        <begin position="51"/>
        <end position="74"/>
    </location>
</feature>
<feature type="transmembrane region" description="Helical" evidence="7">
    <location>
        <begin position="317"/>
        <end position="343"/>
    </location>
</feature>
<evidence type="ECO:0000256" key="7">
    <source>
        <dbReference type="SAM" id="Phobius"/>
    </source>
</evidence>
<dbReference type="EMBL" id="JAROCF010000001">
    <property type="protein sequence ID" value="MDN4615690.1"/>
    <property type="molecule type" value="Genomic_DNA"/>
</dbReference>
<evidence type="ECO:0000313" key="9">
    <source>
        <dbReference type="EMBL" id="MDN4615690.1"/>
    </source>
</evidence>
<dbReference type="PROSITE" id="PS50850">
    <property type="entry name" value="MFS"/>
    <property type="match status" value="1"/>
</dbReference>
<dbReference type="RefSeq" id="WP_301212904.1">
    <property type="nucleotide sequence ID" value="NZ_JAROCF010000001.1"/>
</dbReference>
<feature type="transmembrane region" description="Helical" evidence="7">
    <location>
        <begin position="179"/>
        <end position="200"/>
    </location>
</feature>
<dbReference type="Pfam" id="PF07690">
    <property type="entry name" value="MFS_1"/>
    <property type="match status" value="1"/>
</dbReference>
<keyword evidence="4 7" id="KW-0812">Transmembrane</keyword>
<feature type="transmembrane region" description="Helical" evidence="7">
    <location>
        <begin position="355"/>
        <end position="377"/>
    </location>
</feature>
<evidence type="ECO:0000256" key="5">
    <source>
        <dbReference type="ARBA" id="ARBA00022989"/>
    </source>
</evidence>
<protein>
    <submittedName>
        <fullName evidence="9">MFS transporter</fullName>
    </submittedName>
</protein>
<dbReference type="InterPro" id="IPR020846">
    <property type="entry name" value="MFS_dom"/>
</dbReference>
<feature type="transmembrane region" description="Helical" evidence="7">
    <location>
        <begin position="289"/>
        <end position="311"/>
    </location>
</feature>
<feature type="domain" description="Major facilitator superfamily (MFS) profile" evidence="8">
    <location>
        <begin position="19"/>
        <end position="406"/>
    </location>
</feature>
<feature type="transmembrane region" description="Helical" evidence="7">
    <location>
        <begin position="147"/>
        <end position="173"/>
    </location>
</feature>
<dbReference type="PANTHER" id="PTHR23517:SF13">
    <property type="entry name" value="MAJOR FACILITATOR SUPERFAMILY MFS_1"/>
    <property type="match status" value="1"/>
</dbReference>
<reference evidence="9" key="1">
    <citation type="submission" date="2023-06" db="EMBL/GenBank/DDBJ databases">
        <title>MT1 and MT2 Draft Genomes of Novel Species.</title>
        <authorList>
            <person name="Venkateswaran K."/>
        </authorList>
    </citation>
    <scope>NUCLEOTIDE SEQUENCE</scope>
    <source>
        <strain evidence="9">F6_8S_P_1B</strain>
    </source>
</reference>
<evidence type="ECO:0000256" key="6">
    <source>
        <dbReference type="ARBA" id="ARBA00023136"/>
    </source>
</evidence>
<feature type="transmembrane region" description="Helical" evidence="7">
    <location>
        <begin position="383"/>
        <end position="402"/>
    </location>
</feature>
<feature type="transmembrane region" description="Helical" evidence="7">
    <location>
        <begin position="262"/>
        <end position="282"/>
    </location>
</feature>
<keyword evidence="3" id="KW-1003">Cell membrane</keyword>
<keyword evidence="6 7" id="KW-0472">Membrane</keyword>
<evidence type="ECO:0000256" key="2">
    <source>
        <dbReference type="ARBA" id="ARBA00022448"/>
    </source>
</evidence>
<dbReference type="PANTHER" id="PTHR23517">
    <property type="entry name" value="RESISTANCE PROTEIN MDTM, PUTATIVE-RELATED-RELATED"/>
    <property type="match status" value="1"/>
</dbReference>
<evidence type="ECO:0000259" key="8">
    <source>
        <dbReference type="PROSITE" id="PS50850"/>
    </source>
</evidence>
<comment type="subcellular location">
    <subcellularLocation>
        <location evidence="1">Cell membrane</location>
        <topology evidence="1">Multi-pass membrane protein</topology>
    </subcellularLocation>
</comment>
<keyword evidence="10" id="KW-1185">Reference proteome</keyword>
<dbReference type="Proteomes" id="UP001174208">
    <property type="component" value="Unassembled WGS sequence"/>
</dbReference>
<keyword evidence="5 7" id="KW-1133">Transmembrane helix</keyword>
<name>A0ABT8KE01_9MICO</name>
<dbReference type="InterPro" id="IPR036259">
    <property type="entry name" value="MFS_trans_sf"/>
</dbReference>
<evidence type="ECO:0000256" key="4">
    <source>
        <dbReference type="ARBA" id="ARBA00022692"/>
    </source>
</evidence>
<dbReference type="SUPFAM" id="SSF103473">
    <property type="entry name" value="MFS general substrate transporter"/>
    <property type="match status" value="1"/>
</dbReference>
<feature type="transmembrane region" description="Helical" evidence="7">
    <location>
        <begin position="111"/>
        <end position="135"/>
    </location>
</feature>
<dbReference type="Gene3D" id="1.20.1250.20">
    <property type="entry name" value="MFS general substrate transporter like domains"/>
    <property type="match status" value="1"/>
</dbReference>
<gene>
    <name evidence="9" type="ORF">P5G50_14660</name>
</gene>
<feature type="transmembrane region" description="Helical" evidence="7">
    <location>
        <begin position="86"/>
        <end position="105"/>
    </location>
</feature>
<keyword evidence="2" id="KW-0813">Transport</keyword>
<feature type="transmembrane region" description="Helical" evidence="7">
    <location>
        <begin position="221"/>
        <end position="242"/>
    </location>
</feature>
<evidence type="ECO:0000313" key="10">
    <source>
        <dbReference type="Proteomes" id="UP001174208"/>
    </source>
</evidence>
<dbReference type="InterPro" id="IPR011701">
    <property type="entry name" value="MFS"/>
</dbReference>
<dbReference type="InterPro" id="IPR050171">
    <property type="entry name" value="MFS_Transporters"/>
</dbReference>